<keyword evidence="7" id="KW-1185">Reference proteome</keyword>
<evidence type="ECO:0000259" key="5">
    <source>
        <dbReference type="Pfam" id="PF13472"/>
    </source>
</evidence>
<keyword evidence="4" id="KW-0472">Membrane</keyword>
<evidence type="ECO:0000256" key="2">
    <source>
        <dbReference type="PIRSR" id="PIRSR637460-2"/>
    </source>
</evidence>
<reference evidence="6 7" key="1">
    <citation type="submission" date="2019-09" db="EMBL/GenBank/DDBJ databases">
        <title>Goodfellowia gen. nov., a new genus of the Pseudonocardineae related to Actinoalloteichus, containing Goodfellowia coeruleoviolacea gen. nov., comb. nov. gen. nov., comb. nov.</title>
        <authorList>
            <person name="Labeda D."/>
        </authorList>
    </citation>
    <scope>NUCLEOTIDE SEQUENCE [LARGE SCALE GENOMIC DNA]</scope>
    <source>
        <strain evidence="6 7">AN110305</strain>
    </source>
</reference>
<feature type="transmembrane region" description="Helical" evidence="4">
    <location>
        <begin position="40"/>
        <end position="62"/>
    </location>
</feature>
<evidence type="ECO:0000256" key="4">
    <source>
        <dbReference type="SAM" id="Phobius"/>
    </source>
</evidence>
<evidence type="ECO:0000313" key="7">
    <source>
        <dbReference type="Proteomes" id="UP000323454"/>
    </source>
</evidence>
<dbReference type="OrthoDB" id="5503950at2"/>
<feature type="domain" description="SGNH hydrolase-type esterase" evidence="5">
    <location>
        <begin position="79"/>
        <end position="336"/>
    </location>
</feature>
<proteinExistence type="predicted"/>
<protein>
    <submittedName>
        <fullName evidence="6">SGNH/GDSL hydrolase family protein</fullName>
    </submittedName>
</protein>
<keyword evidence="4" id="KW-0812">Transmembrane</keyword>
<feature type="active site" evidence="1">
    <location>
        <position position="331"/>
    </location>
</feature>
<dbReference type="InterPro" id="IPR013830">
    <property type="entry name" value="SGNH_hydro"/>
</dbReference>
<feature type="active site" description="Nucleophile" evidence="1">
    <location>
        <position position="83"/>
    </location>
</feature>
<dbReference type="GO" id="GO:0019433">
    <property type="term" value="P:triglyceride catabolic process"/>
    <property type="evidence" value="ECO:0007669"/>
    <property type="project" value="TreeGrafter"/>
</dbReference>
<organism evidence="6 7">
    <name type="scientific">Solihabitans fulvus</name>
    <dbReference type="NCBI Taxonomy" id="1892852"/>
    <lineage>
        <taxon>Bacteria</taxon>
        <taxon>Bacillati</taxon>
        <taxon>Actinomycetota</taxon>
        <taxon>Actinomycetes</taxon>
        <taxon>Pseudonocardiales</taxon>
        <taxon>Pseudonocardiaceae</taxon>
        <taxon>Solihabitans</taxon>
    </lineage>
</organism>
<evidence type="ECO:0000313" key="6">
    <source>
        <dbReference type="EMBL" id="KAA2259444.1"/>
    </source>
</evidence>
<evidence type="ECO:0000256" key="3">
    <source>
        <dbReference type="SAM" id="MobiDB-lite"/>
    </source>
</evidence>
<keyword evidence="4" id="KW-1133">Transmembrane helix</keyword>
<feature type="region of interest" description="Disordered" evidence="3">
    <location>
        <begin position="360"/>
        <end position="382"/>
    </location>
</feature>
<dbReference type="PANTHER" id="PTHR37981">
    <property type="entry name" value="LIPASE 2"/>
    <property type="match status" value="1"/>
</dbReference>
<feature type="disulfide bond" evidence="2">
    <location>
        <begin position="103"/>
        <end position="128"/>
    </location>
</feature>
<gene>
    <name evidence="6" type="ORF">F0L68_21125</name>
</gene>
<feature type="disulfide bond" evidence="2">
    <location>
        <begin position="256"/>
        <end position="309"/>
    </location>
</feature>
<dbReference type="CDD" id="cd01823">
    <property type="entry name" value="SEST_like"/>
    <property type="match status" value="1"/>
</dbReference>
<dbReference type="PANTHER" id="PTHR37981:SF1">
    <property type="entry name" value="SGNH HYDROLASE-TYPE ESTERASE DOMAIN-CONTAINING PROTEIN"/>
    <property type="match status" value="1"/>
</dbReference>
<dbReference type="InterPro" id="IPR036514">
    <property type="entry name" value="SGNH_hydro_sf"/>
</dbReference>
<dbReference type="InterPro" id="IPR037460">
    <property type="entry name" value="SEST-like"/>
</dbReference>
<dbReference type="SUPFAM" id="SSF52266">
    <property type="entry name" value="SGNH hydrolase"/>
    <property type="match status" value="1"/>
</dbReference>
<keyword evidence="6" id="KW-0378">Hydrolase</keyword>
<keyword evidence="2" id="KW-1015">Disulfide bond</keyword>
<accession>A0A5B2X842</accession>
<dbReference type="Proteomes" id="UP000323454">
    <property type="component" value="Unassembled WGS sequence"/>
</dbReference>
<name>A0A5B2X842_9PSEU</name>
<evidence type="ECO:0000256" key="1">
    <source>
        <dbReference type="PIRSR" id="PIRSR637460-1"/>
    </source>
</evidence>
<feature type="disulfide bond" evidence="2">
    <location>
        <begin position="184"/>
        <end position="197"/>
    </location>
</feature>
<dbReference type="AlphaFoldDB" id="A0A5B2X842"/>
<comment type="caution">
    <text evidence="6">The sequence shown here is derived from an EMBL/GenBank/DDBJ whole genome shotgun (WGS) entry which is preliminary data.</text>
</comment>
<sequence>MAEKSAYCDGESCSWSSSCRYVGTLVVGGVVARSHHIRRALLVGSVLLSAVIIGTIGASAAVSSPPNPDEVRQFGGYVALGSSTPSGLGIAPHVISPTTPPGCGRSANSYPALLSRSIGVASFTDASCSGATADNLYSSQVRGGFLSADPAPPQLAALRQDTKMVSLTVGSNDINLLRLFGTDCPRLAARAWDKSPCKDSAATLPNAKGIDERVSSVRKSLTQALSIIHHKSPYARVLLIGYGQYAPATQSPDHPCRTRLRLADGDVAWFHDLTERLDAAMRAAAQAPDNAKFTTFVDSFGHWTGHDACADDAHSWTNGSHAKPGDGAGLHPRQSGAVAMGYLAKCAMANRPVTQQELERVVDETRPTSPNQELRLPACPSA</sequence>
<dbReference type="EMBL" id="VUOB01000038">
    <property type="protein sequence ID" value="KAA2259444.1"/>
    <property type="molecule type" value="Genomic_DNA"/>
</dbReference>
<dbReference type="GO" id="GO:0004806">
    <property type="term" value="F:triacylglycerol lipase activity"/>
    <property type="evidence" value="ECO:0007669"/>
    <property type="project" value="TreeGrafter"/>
</dbReference>
<dbReference type="Pfam" id="PF13472">
    <property type="entry name" value="Lipase_GDSL_2"/>
    <property type="match status" value="1"/>
</dbReference>
<reference evidence="6 7" key="2">
    <citation type="submission" date="2019-09" db="EMBL/GenBank/DDBJ databases">
        <authorList>
            <person name="Jin C."/>
        </authorList>
    </citation>
    <scope>NUCLEOTIDE SEQUENCE [LARGE SCALE GENOMIC DNA]</scope>
    <source>
        <strain evidence="6 7">AN110305</strain>
    </source>
</reference>
<dbReference type="Gene3D" id="3.40.50.1110">
    <property type="entry name" value="SGNH hydrolase"/>
    <property type="match status" value="1"/>
</dbReference>